<gene>
    <name evidence="8" type="primary">LOC120249465</name>
</gene>
<keyword evidence="3 4" id="KW-0862">Zinc</keyword>
<dbReference type="AlphaFoldDB" id="A0AB40AG51"/>
<keyword evidence="2 4" id="KW-0863">Zinc-finger</keyword>
<evidence type="ECO:0000313" key="7">
    <source>
        <dbReference type="Proteomes" id="UP001515500"/>
    </source>
</evidence>
<dbReference type="PANTHER" id="PTHR38160:SF1">
    <property type="entry name" value="ZINC FINGER CCCH DOMAIN-CONTAINING PROTEIN 40"/>
    <property type="match status" value="1"/>
</dbReference>
<evidence type="ECO:0000256" key="2">
    <source>
        <dbReference type="ARBA" id="ARBA00022771"/>
    </source>
</evidence>
<dbReference type="InterPro" id="IPR000571">
    <property type="entry name" value="Znf_CCCH"/>
</dbReference>
<feature type="region of interest" description="Disordered" evidence="5">
    <location>
        <begin position="341"/>
        <end position="368"/>
    </location>
</feature>
<proteinExistence type="predicted"/>
<feature type="zinc finger region" description="C3H1-type" evidence="4">
    <location>
        <begin position="6"/>
        <end position="32"/>
    </location>
</feature>
<evidence type="ECO:0000256" key="1">
    <source>
        <dbReference type="ARBA" id="ARBA00022723"/>
    </source>
</evidence>
<feature type="region of interest" description="Disordered" evidence="5">
    <location>
        <begin position="32"/>
        <end position="136"/>
    </location>
</feature>
<dbReference type="GO" id="GO:0008270">
    <property type="term" value="F:zinc ion binding"/>
    <property type="evidence" value="ECO:0007669"/>
    <property type="project" value="UniProtKB-KW"/>
</dbReference>
<feature type="compositionally biased region" description="Basic and acidic residues" evidence="5">
    <location>
        <begin position="44"/>
        <end position="61"/>
    </location>
</feature>
<organism evidence="7 8">
    <name type="scientific">Dioscorea cayennensis subsp. rotundata</name>
    <name type="common">White Guinea yam</name>
    <name type="synonym">Dioscorea rotundata</name>
    <dbReference type="NCBI Taxonomy" id="55577"/>
    <lineage>
        <taxon>Eukaryota</taxon>
        <taxon>Viridiplantae</taxon>
        <taxon>Streptophyta</taxon>
        <taxon>Embryophyta</taxon>
        <taxon>Tracheophyta</taxon>
        <taxon>Spermatophyta</taxon>
        <taxon>Magnoliopsida</taxon>
        <taxon>Liliopsida</taxon>
        <taxon>Dioscoreales</taxon>
        <taxon>Dioscoreaceae</taxon>
        <taxon>Dioscorea</taxon>
    </lineage>
</organism>
<dbReference type="InterPro" id="IPR045868">
    <property type="entry name" value="Znf_C3H13/40"/>
</dbReference>
<dbReference type="SUPFAM" id="SSF90229">
    <property type="entry name" value="CCCH zinc finger"/>
    <property type="match status" value="1"/>
</dbReference>
<name>A0AB40AG51_DIOCR</name>
<sequence length="460" mass="52357">MLGRRSYKTKPCILFQRGRCHRQNCTFAHGEAELRRAPGPPFNGRRDYKGGDLRDKLDRRHSPQGRYSPGRDRRGHHLLHSKKPLLHDRGLSLSRSPARRRMRQHSDGQSDHSESFKRSIGDDEQMKEDANSSYDKNDVLEDELRQIEDAIEKLDEDKTHLERVLEDKGDEADKLMRRIEDLERQLNKEEENCKRITSKIKKFTKVYGRYLKIQEELKRAEVRFQRFGDQVGLDVSKPSVTEDSSLNIGSDGEANRDNNINSKNVELPNHASTSKKRSRLHPPYGDEAKLGSSRKRERFSTGASRSEKHAITEGTGLHSEHNSKETDLVKGKVTTKVIYNSVTDDSKQNRGKNSPSIYSLDKQRKGSDVMHTMPPTSMAAHAVDELTEAIEIEGRPEALEANAVKQSGILDNKLTASYIPPIPLFTKNAYKQFEGDDEEVDVEKVDSGMVDENINSDVEI</sequence>
<evidence type="ECO:0000256" key="3">
    <source>
        <dbReference type="ARBA" id="ARBA00022833"/>
    </source>
</evidence>
<reference evidence="8" key="1">
    <citation type="submission" date="2025-08" db="UniProtKB">
        <authorList>
            <consortium name="RefSeq"/>
        </authorList>
    </citation>
    <scope>IDENTIFICATION</scope>
</reference>
<evidence type="ECO:0000256" key="4">
    <source>
        <dbReference type="PROSITE-ProRule" id="PRU00723"/>
    </source>
</evidence>
<protein>
    <submittedName>
        <fullName evidence="8">Zinc finger CCCH domain-containing protein 13 isoform X1</fullName>
    </submittedName>
</protein>
<keyword evidence="1 4" id="KW-0479">Metal-binding</keyword>
<evidence type="ECO:0000313" key="8">
    <source>
        <dbReference type="RefSeq" id="XP_039113912.1"/>
    </source>
</evidence>
<dbReference type="SUPFAM" id="SSF57997">
    <property type="entry name" value="Tropomyosin"/>
    <property type="match status" value="1"/>
</dbReference>
<dbReference type="PROSITE" id="PS50103">
    <property type="entry name" value="ZF_C3H1"/>
    <property type="match status" value="1"/>
</dbReference>
<feature type="compositionally biased region" description="Basic residues" evidence="5">
    <location>
        <begin position="73"/>
        <end position="84"/>
    </location>
</feature>
<feature type="domain" description="C3H1-type" evidence="6">
    <location>
        <begin position="6"/>
        <end position="32"/>
    </location>
</feature>
<dbReference type="RefSeq" id="XP_039113912.1">
    <property type="nucleotide sequence ID" value="XM_039257978.1"/>
</dbReference>
<feature type="compositionally biased region" description="Polar residues" evidence="5">
    <location>
        <begin position="238"/>
        <end position="248"/>
    </location>
</feature>
<accession>A0AB40AG51</accession>
<evidence type="ECO:0000259" key="6">
    <source>
        <dbReference type="PROSITE" id="PS50103"/>
    </source>
</evidence>
<evidence type="ECO:0000256" key="5">
    <source>
        <dbReference type="SAM" id="MobiDB-lite"/>
    </source>
</evidence>
<keyword evidence="7" id="KW-1185">Reference proteome</keyword>
<dbReference type="GeneID" id="120249465"/>
<dbReference type="PANTHER" id="PTHR38160">
    <property type="entry name" value="ZINC FINGER CCCH DOMAIN-CONTAINING PROTEIN 40"/>
    <property type="match status" value="1"/>
</dbReference>
<dbReference type="Proteomes" id="UP001515500">
    <property type="component" value="Chromosome 19"/>
</dbReference>
<dbReference type="Gene3D" id="4.10.1000.10">
    <property type="entry name" value="Zinc finger, CCCH-type"/>
    <property type="match status" value="1"/>
</dbReference>
<dbReference type="InterPro" id="IPR036855">
    <property type="entry name" value="Znf_CCCH_sf"/>
</dbReference>
<feature type="compositionally biased region" description="Basic and acidic residues" evidence="5">
    <location>
        <begin position="104"/>
        <end position="121"/>
    </location>
</feature>
<feature type="compositionally biased region" description="Basic and acidic residues" evidence="5">
    <location>
        <begin position="127"/>
        <end position="136"/>
    </location>
</feature>
<feature type="region of interest" description="Disordered" evidence="5">
    <location>
        <begin position="234"/>
        <end position="326"/>
    </location>
</feature>